<dbReference type="InterPro" id="IPR005828">
    <property type="entry name" value="MFS_sugar_transport-like"/>
</dbReference>
<sequence length="123" mass="13156">MAGFGPESGAVASQSPETPTVFEVSKKPKKNKFAFACAMLASLTSMLLGYDIGVMSGAIMFIKEDLRISDVRIEILVGVLNLYCLVGSIVAGKVADWIGRRYTMVLANVIIFVGSLLMGFSVN</sequence>
<dbReference type="PANTHER" id="PTHR23500:SF589">
    <property type="entry name" value="POLYOL TRANSPORTER 5-LIKE"/>
    <property type="match status" value="1"/>
</dbReference>
<dbReference type="Pfam" id="PF00083">
    <property type="entry name" value="Sugar_tr"/>
    <property type="match status" value="1"/>
</dbReference>
<dbReference type="InterPro" id="IPR005829">
    <property type="entry name" value="Sugar_transporter_CS"/>
</dbReference>
<comment type="subcellular location">
    <subcellularLocation>
        <location evidence="1">Membrane</location>
        <topology evidence="1">Multi-pass membrane protein</topology>
    </subcellularLocation>
</comment>
<dbReference type="PROSITE" id="PS00216">
    <property type="entry name" value="SUGAR_TRANSPORT_1"/>
    <property type="match status" value="1"/>
</dbReference>
<evidence type="ECO:0000256" key="6">
    <source>
        <dbReference type="ARBA" id="ARBA00023136"/>
    </source>
</evidence>
<gene>
    <name evidence="10" type="ORF">V6N11_068532</name>
</gene>
<organism evidence="10 11">
    <name type="scientific">Hibiscus sabdariffa</name>
    <name type="common">roselle</name>
    <dbReference type="NCBI Taxonomy" id="183260"/>
    <lineage>
        <taxon>Eukaryota</taxon>
        <taxon>Viridiplantae</taxon>
        <taxon>Streptophyta</taxon>
        <taxon>Embryophyta</taxon>
        <taxon>Tracheophyta</taxon>
        <taxon>Spermatophyta</taxon>
        <taxon>Magnoliopsida</taxon>
        <taxon>eudicotyledons</taxon>
        <taxon>Gunneridae</taxon>
        <taxon>Pentapetalae</taxon>
        <taxon>rosids</taxon>
        <taxon>malvids</taxon>
        <taxon>Malvales</taxon>
        <taxon>Malvaceae</taxon>
        <taxon>Malvoideae</taxon>
        <taxon>Hibiscus</taxon>
    </lineage>
</organism>
<dbReference type="Gene3D" id="1.20.1250.20">
    <property type="entry name" value="MFS general substrate transporter like domains"/>
    <property type="match status" value="1"/>
</dbReference>
<dbReference type="InterPro" id="IPR036259">
    <property type="entry name" value="MFS_trans_sf"/>
</dbReference>
<accession>A0ABR2P9Y5</accession>
<dbReference type="PROSITE" id="PS50850">
    <property type="entry name" value="MFS"/>
    <property type="match status" value="1"/>
</dbReference>
<keyword evidence="11" id="KW-1185">Reference proteome</keyword>
<keyword evidence="3" id="KW-0813">Transport</keyword>
<dbReference type="PANTHER" id="PTHR23500">
    <property type="entry name" value="SOLUTE CARRIER FAMILY 2, FACILITATED GLUCOSE TRANSPORTER"/>
    <property type="match status" value="1"/>
</dbReference>
<evidence type="ECO:0000259" key="9">
    <source>
        <dbReference type="PROSITE" id="PS50850"/>
    </source>
</evidence>
<dbReference type="Proteomes" id="UP001396334">
    <property type="component" value="Unassembled WGS sequence"/>
</dbReference>
<proteinExistence type="inferred from homology"/>
<evidence type="ECO:0000256" key="8">
    <source>
        <dbReference type="SAM" id="Phobius"/>
    </source>
</evidence>
<feature type="transmembrane region" description="Helical" evidence="8">
    <location>
        <begin position="73"/>
        <end position="92"/>
    </location>
</feature>
<dbReference type="EMBL" id="JBBPBN010000069">
    <property type="protein sequence ID" value="KAK8985265.1"/>
    <property type="molecule type" value="Genomic_DNA"/>
</dbReference>
<evidence type="ECO:0000256" key="4">
    <source>
        <dbReference type="ARBA" id="ARBA00022692"/>
    </source>
</evidence>
<reference evidence="10 11" key="1">
    <citation type="journal article" date="2024" name="G3 (Bethesda)">
        <title>Genome assembly of Hibiscus sabdariffa L. provides insights into metabolisms of medicinal natural products.</title>
        <authorList>
            <person name="Kim T."/>
        </authorList>
    </citation>
    <scope>NUCLEOTIDE SEQUENCE [LARGE SCALE GENOMIC DNA]</scope>
    <source>
        <strain evidence="10">TK-2024</strain>
        <tissue evidence="10">Old leaves</tissue>
    </source>
</reference>
<dbReference type="SUPFAM" id="SSF103473">
    <property type="entry name" value="MFS general substrate transporter"/>
    <property type="match status" value="1"/>
</dbReference>
<keyword evidence="6 8" id="KW-0472">Membrane</keyword>
<name>A0ABR2P9Y5_9ROSI</name>
<evidence type="ECO:0000313" key="11">
    <source>
        <dbReference type="Proteomes" id="UP001396334"/>
    </source>
</evidence>
<dbReference type="InterPro" id="IPR020846">
    <property type="entry name" value="MFS_dom"/>
</dbReference>
<evidence type="ECO:0000256" key="2">
    <source>
        <dbReference type="ARBA" id="ARBA00010992"/>
    </source>
</evidence>
<keyword evidence="5 8" id="KW-1133">Transmembrane helix</keyword>
<dbReference type="InterPro" id="IPR045262">
    <property type="entry name" value="STP/PLT_plant"/>
</dbReference>
<feature type="transmembrane region" description="Helical" evidence="8">
    <location>
        <begin position="104"/>
        <end position="122"/>
    </location>
</feature>
<evidence type="ECO:0000256" key="5">
    <source>
        <dbReference type="ARBA" id="ARBA00022989"/>
    </source>
</evidence>
<evidence type="ECO:0000313" key="10">
    <source>
        <dbReference type="EMBL" id="KAK8985265.1"/>
    </source>
</evidence>
<feature type="transmembrane region" description="Helical" evidence="8">
    <location>
        <begin position="33"/>
        <end position="61"/>
    </location>
</feature>
<protein>
    <recommendedName>
        <fullName evidence="9">Major facilitator superfamily (MFS) profile domain-containing protein</fullName>
    </recommendedName>
</protein>
<evidence type="ECO:0000256" key="7">
    <source>
        <dbReference type="SAM" id="MobiDB-lite"/>
    </source>
</evidence>
<feature type="domain" description="Major facilitator superfamily (MFS) profile" evidence="9">
    <location>
        <begin position="37"/>
        <end position="123"/>
    </location>
</feature>
<feature type="region of interest" description="Disordered" evidence="7">
    <location>
        <begin position="1"/>
        <end position="20"/>
    </location>
</feature>
<keyword evidence="4 8" id="KW-0812">Transmembrane</keyword>
<evidence type="ECO:0000256" key="1">
    <source>
        <dbReference type="ARBA" id="ARBA00004141"/>
    </source>
</evidence>
<comment type="caution">
    <text evidence="10">The sequence shown here is derived from an EMBL/GenBank/DDBJ whole genome shotgun (WGS) entry which is preliminary data.</text>
</comment>
<comment type="similarity">
    <text evidence="2">Belongs to the major facilitator superfamily. Sugar transporter (TC 2.A.1.1) family.</text>
</comment>
<evidence type="ECO:0000256" key="3">
    <source>
        <dbReference type="ARBA" id="ARBA00022448"/>
    </source>
</evidence>